<name>A0A317WQX0_9EURO</name>
<keyword evidence="1" id="KW-0472">Membrane</keyword>
<dbReference type="EMBL" id="MSFL01000005">
    <property type="protein sequence ID" value="PWY88455.1"/>
    <property type="molecule type" value="Genomic_DNA"/>
</dbReference>
<keyword evidence="1" id="KW-0812">Transmembrane</keyword>
<dbReference type="RefSeq" id="XP_025401991.1">
    <property type="nucleotide sequence ID" value="XM_025538442.1"/>
</dbReference>
<evidence type="ECO:0000313" key="2">
    <source>
        <dbReference type="EMBL" id="PWY88455.1"/>
    </source>
</evidence>
<keyword evidence="1" id="KW-1133">Transmembrane helix</keyword>
<evidence type="ECO:0000313" key="3">
    <source>
        <dbReference type="Proteomes" id="UP000247233"/>
    </source>
</evidence>
<dbReference type="AlphaFoldDB" id="A0A317WQX0"/>
<gene>
    <name evidence="2" type="ORF">BO70DRAFT_182356</name>
</gene>
<organism evidence="2 3">
    <name type="scientific">Aspergillus heteromorphus CBS 117.55</name>
    <dbReference type="NCBI Taxonomy" id="1448321"/>
    <lineage>
        <taxon>Eukaryota</taxon>
        <taxon>Fungi</taxon>
        <taxon>Dikarya</taxon>
        <taxon>Ascomycota</taxon>
        <taxon>Pezizomycotina</taxon>
        <taxon>Eurotiomycetes</taxon>
        <taxon>Eurotiomycetidae</taxon>
        <taxon>Eurotiales</taxon>
        <taxon>Aspergillaceae</taxon>
        <taxon>Aspergillus</taxon>
        <taxon>Aspergillus subgen. Circumdati</taxon>
    </lineage>
</organism>
<dbReference type="VEuPathDB" id="FungiDB:BO70DRAFT_182356"/>
<proteinExistence type="predicted"/>
<sequence length="205" mass="22546">MRSTDRALLPASCGPAISSGVFCLLSSSSASFLSYRSLSFSGVCPISGPSDLIHAAPRTREGGCPTPNWEPFYSDVYLSVLDGVQLTGLMDDECRPWRGVGEPGLFFFSFPRLGSGPFVRGPGGVCFFIRASIAYYWRWHAGEHLDEFPFLFLSFVSGWIVLLHYLLSSFFFIIILIVLDVCCSDTFLAACAGLDERESVYVCTL</sequence>
<keyword evidence="3" id="KW-1185">Reference proteome</keyword>
<comment type="caution">
    <text evidence="2">The sequence shown here is derived from an EMBL/GenBank/DDBJ whole genome shotgun (WGS) entry which is preliminary data.</text>
</comment>
<accession>A0A317WQX0</accession>
<reference evidence="2 3" key="1">
    <citation type="submission" date="2016-12" db="EMBL/GenBank/DDBJ databases">
        <title>The genomes of Aspergillus section Nigri reveals drivers in fungal speciation.</title>
        <authorList>
            <consortium name="DOE Joint Genome Institute"/>
            <person name="Vesth T.C."/>
            <person name="Nybo J."/>
            <person name="Theobald S."/>
            <person name="Brandl J."/>
            <person name="Frisvad J.C."/>
            <person name="Nielsen K.F."/>
            <person name="Lyhne E.K."/>
            <person name="Kogle M.E."/>
            <person name="Kuo A."/>
            <person name="Riley R."/>
            <person name="Clum A."/>
            <person name="Nolan M."/>
            <person name="Lipzen A."/>
            <person name="Salamov A."/>
            <person name="Henrissat B."/>
            <person name="Wiebenga A."/>
            <person name="De Vries R.P."/>
            <person name="Grigoriev I.V."/>
            <person name="Mortensen U.H."/>
            <person name="Andersen M.R."/>
            <person name="Baker S.E."/>
        </authorList>
    </citation>
    <scope>NUCLEOTIDE SEQUENCE [LARGE SCALE GENOMIC DNA]</scope>
    <source>
        <strain evidence="2 3">CBS 117.55</strain>
    </source>
</reference>
<dbReference type="GeneID" id="37060679"/>
<protein>
    <submittedName>
        <fullName evidence="2">Uncharacterized protein</fullName>
    </submittedName>
</protein>
<feature type="transmembrane region" description="Helical" evidence="1">
    <location>
        <begin position="150"/>
        <end position="179"/>
    </location>
</feature>
<evidence type="ECO:0000256" key="1">
    <source>
        <dbReference type="SAM" id="Phobius"/>
    </source>
</evidence>
<dbReference type="Proteomes" id="UP000247233">
    <property type="component" value="Unassembled WGS sequence"/>
</dbReference>